<evidence type="ECO:0000256" key="1">
    <source>
        <dbReference type="SAM" id="MobiDB-lite"/>
    </source>
</evidence>
<protein>
    <submittedName>
        <fullName evidence="2">Uncharacterized protein</fullName>
    </submittedName>
</protein>
<dbReference type="EMBL" id="BPLR01018666">
    <property type="protein sequence ID" value="GIZ01432.1"/>
    <property type="molecule type" value="Genomic_DNA"/>
</dbReference>
<organism evidence="2 3">
    <name type="scientific">Caerostris extrusa</name>
    <name type="common">Bark spider</name>
    <name type="synonym">Caerostris bankana</name>
    <dbReference type="NCBI Taxonomy" id="172846"/>
    <lineage>
        <taxon>Eukaryota</taxon>
        <taxon>Metazoa</taxon>
        <taxon>Ecdysozoa</taxon>
        <taxon>Arthropoda</taxon>
        <taxon>Chelicerata</taxon>
        <taxon>Arachnida</taxon>
        <taxon>Araneae</taxon>
        <taxon>Araneomorphae</taxon>
        <taxon>Entelegynae</taxon>
        <taxon>Araneoidea</taxon>
        <taxon>Araneidae</taxon>
        <taxon>Caerostris</taxon>
    </lineage>
</organism>
<dbReference type="AlphaFoldDB" id="A0AAV4Y5J7"/>
<gene>
    <name evidence="2" type="ORF">CEXT_132031</name>
</gene>
<reference evidence="2 3" key="1">
    <citation type="submission" date="2021-06" db="EMBL/GenBank/DDBJ databases">
        <title>Caerostris extrusa draft genome.</title>
        <authorList>
            <person name="Kono N."/>
            <person name="Arakawa K."/>
        </authorList>
    </citation>
    <scope>NUCLEOTIDE SEQUENCE [LARGE SCALE GENOMIC DNA]</scope>
</reference>
<feature type="compositionally biased region" description="Polar residues" evidence="1">
    <location>
        <begin position="21"/>
        <end position="38"/>
    </location>
</feature>
<evidence type="ECO:0000313" key="3">
    <source>
        <dbReference type="Proteomes" id="UP001054945"/>
    </source>
</evidence>
<evidence type="ECO:0000313" key="2">
    <source>
        <dbReference type="EMBL" id="GIZ01432.1"/>
    </source>
</evidence>
<keyword evidence="3" id="KW-1185">Reference proteome</keyword>
<name>A0AAV4Y5J7_CAEEX</name>
<sequence length="77" mass="8601">MTTQKTIETISNLSWTLSPTQTIKPFSQHHPNQPSETTKSQHLENKRQPPQSGPGLILQASSLSVQKPHKFPSQTVK</sequence>
<comment type="caution">
    <text evidence="2">The sequence shown here is derived from an EMBL/GenBank/DDBJ whole genome shotgun (WGS) entry which is preliminary data.</text>
</comment>
<feature type="region of interest" description="Disordered" evidence="1">
    <location>
        <begin position="21"/>
        <end position="77"/>
    </location>
</feature>
<proteinExistence type="predicted"/>
<accession>A0AAV4Y5J7</accession>
<dbReference type="Proteomes" id="UP001054945">
    <property type="component" value="Unassembled WGS sequence"/>
</dbReference>